<dbReference type="Gene3D" id="3.90.70.50">
    <property type="entry name" value="Peptidase C10, streptopain"/>
    <property type="match status" value="2"/>
</dbReference>
<evidence type="ECO:0000256" key="2">
    <source>
        <dbReference type="ARBA" id="ARBA00022670"/>
    </source>
</evidence>
<comment type="similarity">
    <text evidence="1">Belongs to the peptidase C10 family.</text>
</comment>
<evidence type="ECO:0000259" key="6">
    <source>
        <dbReference type="Pfam" id="PF13734"/>
    </source>
</evidence>
<evidence type="ECO:0000256" key="1">
    <source>
        <dbReference type="ARBA" id="ARBA00009693"/>
    </source>
</evidence>
<dbReference type="InterPro" id="IPR025896">
    <property type="entry name" value="Spi_Prtas-inh"/>
</dbReference>
<dbReference type="InterPro" id="IPR038765">
    <property type="entry name" value="Papain-like_cys_pep_sf"/>
</dbReference>
<name>A0A4S8RHX1_9FLAO</name>
<keyword evidence="5" id="KW-0788">Thiol protease</keyword>
<keyword evidence="2" id="KW-0645">Protease</keyword>
<dbReference type="Gene3D" id="3.30.910.30">
    <property type="entry name" value="Peptidase C10 family"/>
    <property type="match status" value="1"/>
</dbReference>
<evidence type="ECO:0000313" key="7">
    <source>
        <dbReference type="EMBL" id="THV57977.1"/>
    </source>
</evidence>
<dbReference type="SUPFAM" id="SSF54001">
    <property type="entry name" value="Cysteine proteinases"/>
    <property type="match status" value="1"/>
</dbReference>
<feature type="domain" description="Spi protease inhibitor" evidence="6">
    <location>
        <begin position="53"/>
        <end position="149"/>
    </location>
</feature>
<evidence type="ECO:0000256" key="4">
    <source>
        <dbReference type="ARBA" id="ARBA00022801"/>
    </source>
</evidence>
<gene>
    <name evidence="7" type="ORF">EZV76_13905</name>
</gene>
<dbReference type="Pfam" id="PF01640">
    <property type="entry name" value="Peptidase_C10"/>
    <property type="match status" value="1"/>
</dbReference>
<dbReference type="InterPro" id="IPR000200">
    <property type="entry name" value="Peptidase_C10"/>
</dbReference>
<accession>A0A4S8RHX1</accession>
<keyword evidence="8" id="KW-1185">Reference proteome</keyword>
<keyword evidence="4" id="KW-0378">Hydrolase</keyword>
<dbReference type="AlphaFoldDB" id="A0A4S8RHX1"/>
<evidence type="ECO:0000256" key="5">
    <source>
        <dbReference type="ARBA" id="ARBA00022807"/>
    </source>
</evidence>
<evidence type="ECO:0000313" key="8">
    <source>
        <dbReference type="Proteomes" id="UP000310406"/>
    </source>
</evidence>
<dbReference type="RefSeq" id="WP_136567174.1">
    <property type="nucleotide sequence ID" value="NZ_SNTZ01000010.1"/>
</dbReference>
<dbReference type="InterPro" id="IPR044934">
    <property type="entry name" value="Streptopain_sf"/>
</dbReference>
<evidence type="ECO:0000256" key="3">
    <source>
        <dbReference type="ARBA" id="ARBA00022729"/>
    </source>
</evidence>
<dbReference type="Pfam" id="PF13734">
    <property type="entry name" value="Inhibitor_I69"/>
    <property type="match status" value="1"/>
</dbReference>
<dbReference type="PROSITE" id="PS51257">
    <property type="entry name" value="PROKAR_LIPOPROTEIN"/>
    <property type="match status" value="1"/>
</dbReference>
<dbReference type="GO" id="GO:0006508">
    <property type="term" value="P:proteolysis"/>
    <property type="evidence" value="ECO:0007669"/>
    <property type="project" value="UniProtKB-KW"/>
</dbReference>
<organism evidence="7 8">
    <name type="scientific">Flagellimonas alvinocaridis</name>
    <dbReference type="NCBI Taxonomy" id="2530200"/>
    <lineage>
        <taxon>Bacteria</taxon>
        <taxon>Pseudomonadati</taxon>
        <taxon>Bacteroidota</taxon>
        <taxon>Flavobacteriia</taxon>
        <taxon>Flavobacteriales</taxon>
        <taxon>Flavobacteriaceae</taxon>
        <taxon>Flagellimonas</taxon>
    </lineage>
</organism>
<dbReference type="Proteomes" id="UP000310406">
    <property type="component" value="Unassembled WGS sequence"/>
</dbReference>
<keyword evidence="3" id="KW-0732">Signal</keyword>
<dbReference type="EMBL" id="SNTZ01000010">
    <property type="protein sequence ID" value="THV57977.1"/>
    <property type="molecule type" value="Genomic_DNA"/>
</dbReference>
<sequence>MRKLIYFLTTLSVIPFVASCSNNFDLDSKNHEHIKSTNDEILVEDWSDDIYFISYKEAELIANTLVFEVFDSKTGKTGFSSKKVRNKRTVPDKNNKSAYHIINYEEGGFVVISGDKREQPILAFSDDGTFNFAEEMLPAGVISWLDNTASVIGKIREESIEVVNDIEKSYDTTSIYNTPCEMQKALGNILASKCGDGDCQNQYWNYGPYINAQWNQWYGFNNTLDNIGCNSIGGRPPSGCVATAIGQVMRYHQHPDSYNWAAMPLTNSGSNSVSQLLEDIGNAVNMDYSCDGSGAETSDGATALRNTFGYSTASFGNWNHTTTKSEILASRPVILAGHTDKSCFLWWCGYQNGHAWVCEGYRSTFYCEIGVQTTHYYMNWGWGGTYNGYYAYNGWKPNGYDFKYNKRMIYNIKP</sequence>
<comment type="caution">
    <text evidence="7">The sequence shown here is derived from an EMBL/GenBank/DDBJ whole genome shotgun (WGS) entry which is preliminary data.</text>
</comment>
<reference evidence="7 8" key="1">
    <citation type="submission" date="2019-03" db="EMBL/GenBank/DDBJ databases">
        <title>Muricauda SCR12 sp.nov, a marine bacterium isolated from Pacific Ocean:the Okinawa trough.</title>
        <authorList>
            <person name="Liu L."/>
        </authorList>
    </citation>
    <scope>NUCLEOTIDE SEQUENCE [LARGE SCALE GENOMIC DNA]</scope>
    <source>
        <strain evidence="7 8">SCR12</strain>
    </source>
</reference>
<proteinExistence type="inferred from homology"/>
<dbReference type="GO" id="GO:0008234">
    <property type="term" value="F:cysteine-type peptidase activity"/>
    <property type="evidence" value="ECO:0007669"/>
    <property type="project" value="UniProtKB-KW"/>
</dbReference>
<protein>
    <recommendedName>
        <fullName evidence="6">Spi protease inhibitor domain-containing protein</fullName>
    </recommendedName>
</protein>
<dbReference type="OrthoDB" id="2235251at2"/>